<dbReference type="InterPro" id="IPR000683">
    <property type="entry name" value="Gfo/Idh/MocA-like_OxRdtase_N"/>
</dbReference>
<accession>A0A5C6FEQ1</accession>
<dbReference type="Proteomes" id="UP000318288">
    <property type="component" value="Unassembled WGS sequence"/>
</dbReference>
<dbReference type="InterPro" id="IPR055170">
    <property type="entry name" value="GFO_IDH_MocA-like_dom"/>
</dbReference>
<dbReference type="RefSeq" id="WP_146453431.1">
    <property type="nucleotide sequence ID" value="NZ_SJPW01000001.1"/>
</dbReference>
<dbReference type="OrthoDB" id="9783105at2"/>
<dbReference type="EC" id="1.1.1.292" evidence="3"/>
<evidence type="ECO:0000313" key="4">
    <source>
        <dbReference type="Proteomes" id="UP000318288"/>
    </source>
</evidence>
<proteinExistence type="predicted"/>
<organism evidence="3 4">
    <name type="scientific">Rubripirellula tenax</name>
    <dbReference type="NCBI Taxonomy" id="2528015"/>
    <lineage>
        <taxon>Bacteria</taxon>
        <taxon>Pseudomonadati</taxon>
        <taxon>Planctomycetota</taxon>
        <taxon>Planctomycetia</taxon>
        <taxon>Pirellulales</taxon>
        <taxon>Pirellulaceae</taxon>
        <taxon>Rubripirellula</taxon>
    </lineage>
</organism>
<dbReference type="Gene3D" id="3.30.360.10">
    <property type="entry name" value="Dihydrodipicolinate Reductase, domain 2"/>
    <property type="match status" value="1"/>
</dbReference>
<sequence length="370" mass="40605">MSESVCRWGFLGTAAISRKVWKAIRVSGNGRVVAVASRSAARAQEYIDQCSAEVPAAAAQEPVLAIESYQALLDRDDIDAVYIPLPTGLRAAWVIAAAKAGKHVLCEKPAAVHTDDLQAMIDACTAGGVQFMDGVMFDHSERMREIHRSLRDDSPIGTLRRINSHFSFRGDDTFQQSNIRTNAQLEPHGALGDLGWYCIRFTLWAANFAMPTHVRGQTLTALRGSDSEAEVPGEFTGEMRFADGLTASFYCSFLTANQQTATVSGDGGYVTVDDFVLPFYGAESSWRESHNVLSIDNCRWNFSEHTTRKSVVEFSSGESNAQEVNMVRRLAQAALSNTVDTFYPELTIKTQKILDACRRSDASAGKWIAP</sequence>
<feature type="domain" description="GFO/IDH/MocA-like oxidoreductase" evidence="2">
    <location>
        <begin position="149"/>
        <end position="270"/>
    </location>
</feature>
<feature type="domain" description="Gfo/Idh/MocA-like oxidoreductase N-terminal" evidence="1">
    <location>
        <begin position="7"/>
        <end position="132"/>
    </location>
</feature>
<keyword evidence="4" id="KW-1185">Reference proteome</keyword>
<keyword evidence="3" id="KW-0560">Oxidoreductase</keyword>
<dbReference type="Gene3D" id="3.40.50.720">
    <property type="entry name" value="NAD(P)-binding Rossmann-like Domain"/>
    <property type="match status" value="1"/>
</dbReference>
<dbReference type="EMBL" id="SJPW01000001">
    <property type="protein sequence ID" value="TWU59868.1"/>
    <property type="molecule type" value="Genomic_DNA"/>
</dbReference>
<dbReference type="SUPFAM" id="SSF51735">
    <property type="entry name" value="NAD(P)-binding Rossmann-fold domains"/>
    <property type="match status" value="1"/>
</dbReference>
<gene>
    <name evidence="3" type="primary">afr_1</name>
    <name evidence="3" type="ORF">Poly51_01410</name>
</gene>
<dbReference type="PANTHER" id="PTHR46368:SF4">
    <property type="entry name" value="OS10G0403700 PROTEIN"/>
    <property type="match status" value="1"/>
</dbReference>
<comment type="caution">
    <text evidence="3">The sequence shown here is derived from an EMBL/GenBank/DDBJ whole genome shotgun (WGS) entry which is preliminary data.</text>
</comment>
<dbReference type="GO" id="GO:0000166">
    <property type="term" value="F:nucleotide binding"/>
    <property type="evidence" value="ECO:0007669"/>
    <property type="project" value="InterPro"/>
</dbReference>
<dbReference type="Pfam" id="PF22725">
    <property type="entry name" value="GFO_IDH_MocA_C3"/>
    <property type="match status" value="1"/>
</dbReference>
<evidence type="ECO:0000259" key="2">
    <source>
        <dbReference type="Pfam" id="PF22725"/>
    </source>
</evidence>
<dbReference type="GO" id="GO:0033712">
    <property type="term" value="F:1,5-anhydro-D-fructose reductase (1,5-anhydro-D-mannitol-forming) activity"/>
    <property type="evidence" value="ECO:0007669"/>
    <property type="project" value="UniProtKB-EC"/>
</dbReference>
<protein>
    <submittedName>
        <fullName evidence="3">1,5-anhydro-D-fructose reductase</fullName>
        <ecNumber evidence="3">1.1.1.292</ecNumber>
    </submittedName>
</protein>
<dbReference type="InterPro" id="IPR036291">
    <property type="entry name" value="NAD(P)-bd_dom_sf"/>
</dbReference>
<evidence type="ECO:0000313" key="3">
    <source>
        <dbReference type="EMBL" id="TWU59868.1"/>
    </source>
</evidence>
<dbReference type="Pfam" id="PF01408">
    <property type="entry name" value="GFO_IDH_MocA"/>
    <property type="match status" value="1"/>
</dbReference>
<dbReference type="SUPFAM" id="SSF55347">
    <property type="entry name" value="Glyceraldehyde-3-phosphate dehydrogenase-like, C-terminal domain"/>
    <property type="match status" value="1"/>
</dbReference>
<dbReference type="PANTHER" id="PTHR46368">
    <property type="match status" value="1"/>
</dbReference>
<dbReference type="AlphaFoldDB" id="A0A5C6FEQ1"/>
<evidence type="ECO:0000259" key="1">
    <source>
        <dbReference type="Pfam" id="PF01408"/>
    </source>
</evidence>
<name>A0A5C6FEQ1_9BACT</name>
<reference evidence="3 4" key="1">
    <citation type="submission" date="2019-02" db="EMBL/GenBank/DDBJ databases">
        <title>Deep-cultivation of Planctomycetes and their phenomic and genomic characterization uncovers novel biology.</title>
        <authorList>
            <person name="Wiegand S."/>
            <person name="Jogler M."/>
            <person name="Boedeker C."/>
            <person name="Pinto D."/>
            <person name="Vollmers J."/>
            <person name="Rivas-Marin E."/>
            <person name="Kohn T."/>
            <person name="Peeters S.H."/>
            <person name="Heuer A."/>
            <person name="Rast P."/>
            <person name="Oberbeckmann S."/>
            <person name="Bunk B."/>
            <person name="Jeske O."/>
            <person name="Meyerdierks A."/>
            <person name="Storesund J.E."/>
            <person name="Kallscheuer N."/>
            <person name="Luecker S."/>
            <person name="Lage O.M."/>
            <person name="Pohl T."/>
            <person name="Merkel B.J."/>
            <person name="Hornburger P."/>
            <person name="Mueller R.-W."/>
            <person name="Bruemmer F."/>
            <person name="Labrenz M."/>
            <person name="Spormann A.M."/>
            <person name="Op Den Camp H."/>
            <person name="Overmann J."/>
            <person name="Amann R."/>
            <person name="Jetten M.S.M."/>
            <person name="Mascher T."/>
            <person name="Medema M.H."/>
            <person name="Devos D.P."/>
            <person name="Kaster A.-K."/>
            <person name="Ovreas L."/>
            <person name="Rohde M."/>
            <person name="Galperin M.Y."/>
            <person name="Jogler C."/>
        </authorList>
    </citation>
    <scope>NUCLEOTIDE SEQUENCE [LARGE SCALE GENOMIC DNA]</scope>
    <source>
        <strain evidence="3 4">Poly51</strain>
    </source>
</reference>